<evidence type="ECO:0000313" key="12">
    <source>
        <dbReference type="Proteomes" id="UP000002280"/>
    </source>
</evidence>
<name>A0A5F8GIH8_MONDO</name>
<evidence type="ECO:0000256" key="5">
    <source>
        <dbReference type="ARBA" id="ARBA00023054"/>
    </source>
</evidence>
<accession>A0A5F8GIH8</accession>
<evidence type="ECO:0000256" key="2">
    <source>
        <dbReference type="ARBA" id="ARBA00010135"/>
    </source>
</evidence>
<dbReference type="InterPro" id="IPR002558">
    <property type="entry name" value="ILWEQ_dom"/>
</dbReference>
<comment type="similarity">
    <text evidence="2">Belongs to the SLA2 family.</text>
</comment>
<reference evidence="11 12" key="1">
    <citation type="journal article" date="2007" name="Nature">
        <title>Genome of the marsupial Monodelphis domestica reveals innovation in non-coding sequences.</title>
        <authorList>
            <person name="Mikkelsen T.S."/>
            <person name="Wakefield M.J."/>
            <person name="Aken B."/>
            <person name="Amemiya C.T."/>
            <person name="Chang J.L."/>
            <person name="Duke S."/>
            <person name="Garber M."/>
            <person name="Gentles A.J."/>
            <person name="Goodstadt L."/>
            <person name="Heger A."/>
            <person name="Jurka J."/>
            <person name="Kamal M."/>
            <person name="Mauceli E."/>
            <person name="Searle S.M."/>
            <person name="Sharpe T."/>
            <person name="Baker M.L."/>
            <person name="Batzer M.A."/>
            <person name="Benos P.V."/>
            <person name="Belov K."/>
            <person name="Clamp M."/>
            <person name="Cook A."/>
            <person name="Cuff J."/>
            <person name="Das R."/>
            <person name="Davidow L."/>
            <person name="Deakin J.E."/>
            <person name="Fazzari M.J."/>
            <person name="Glass J.L."/>
            <person name="Grabherr M."/>
            <person name="Greally J.M."/>
            <person name="Gu W."/>
            <person name="Hore T.A."/>
            <person name="Huttley G.A."/>
            <person name="Kleber M."/>
            <person name="Jirtle R.L."/>
            <person name="Koina E."/>
            <person name="Lee J.T."/>
            <person name="Mahony S."/>
            <person name="Marra M.A."/>
            <person name="Miller R.D."/>
            <person name="Nicholls R.D."/>
            <person name="Oda M."/>
            <person name="Papenfuss A.T."/>
            <person name="Parra Z.E."/>
            <person name="Pollock D.D."/>
            <person name="Ray D.A."/>
            <person name="Schein J.E."/>
            <person name="Speed T.P."/>
            <person name="Thompson K."/>
            <person name="VandeBerg J.L."/>
            <person name="Wade C.M."/>
            <person name="Walker J.A."/>
            <person name="Waters P.D."/>
            <person name="Webber C."/>
            <person name="Weidman J.R."/>
            <person name="Xie X."/>
            <person name="Zody M.C."/>
            <person name="Baldwin J."/>
            <person name="Abdouelleil A."/>
            <person name="Abdulkadir J."/>
            <person name="Abebe A."/>
            <person name="Abera B."/>
            <person name="Abreu J."/>
            <person name="Acer S.C."/>
            <person name="Aftuck L."/>
            <person name="Alexander A."/>
            <person name="An P."/>
            <person name="Anderson E."/>
            <person name="Anderson S."/>
            <person name="Arachi H."/>
            <person name="Azer M."/>
            <person name="Bachantsang P."/>
            <person name="Barry A."/>
            <person name="Bayul T."/>
            <person name="Berlin A."/>
            <person name="Bessette D."/>
            <person name="Bloom T."/>
            <person name="Bloom T."/>
            <person name="Boguslavskiy L."/>
            <person name="Bonnet C."/>
            <person name="Boukhgalter B."/>
            <person name="Bourzgui I."/>
            <person name="Brown A."/>
            <person name="Cahill P."/>
            <person name="Channer S."/>
            <person name="Cheshatsang Y."/>
            <person name="Chuda L."/>
            <person name="Citroen M."/>
            <person name="Collymore A."/>
            <person name="Cooke P."/>
            <person name="Costello M."/>
            <person name="D'Aco K."/>
            <person name="Daza R."/>
            <person name="De Haan G."/>
            <person name="DeGray S."/>
            <person name="DeMaso C."/>
            <person name="Dhargay N."/>
            <person name="Dooley K."/>
            <person name="Dooley E."/>
            <person name="Doricent M."/>
            <person name="Dorje P."/>
            <person name="Dorjee K."/>
            <person name="Dupes A."/>
            <person name="Elong R."/>
            <person name="Falk J."/>
            <person name="Farina A."/>
            <person name="Faro S."/>
            <person name="Ferguson D."/>
            <person name="Fisher S."/>
            <person name="Foley C.D."/>
            <person name="Franke A."/>
            <person name="Friedrich D."/>
            <person name="Gadbois L."/>
            <person name="Gearin G."/>
            <person name="Gearin C.R."/>
            <person name="Giannoukos G."/>
            <person name="Goode T."/>
            <person name="Graham J."/>
            <person name="Grandbois E."/>
            <person name="Grewal S."/>
            <person name="Gyaltsen K."/>
            <person name="Hafez N."/>
            <person name="Hagos B."/>
            <person name="Hall J."/>
            <person name="Henson C."/>
            <person name="Hollinger A."/>
            <person name="Honan T."/>
            <person name="Huard M.D."/>
            <person name="Hughes L."/>
            <person name="Hurhula B."/>
            <person name="Husby M.E."/>
            <person name="Kamat A."/>
            <person name="Kanga B."/>
            <person name="Kashin S."/>
            <person name="Khazanovich D."/>
            <person name="Kisner P."/>
            <person name="Lance K."/>
            <person name="Lara M."/>
            <person name="Lee W."/>
            <person name="Lennon N."/>
            <person name="Letendre F."/>
            <person name="LeVine R."/>
            <person name="Lipovsky A."/>
            <person name="Liu X."/>
            <person name="Liu J."/>
            <person name="Liu S."/>
            <person name="Lokyitsang T."/>
            <person name="Lokyitsang Y."/>
            <person name="Lubonja R."/>
            <person name="Lui A."/>
            <person name="MacDonald P."/>
            <person name="Magnisalis V."/>
            <person name="Maru K."/>
            <person name="Matthews C."/>
            <person name="McCusker W."/>
            <person name="McDonough S."/>
            <person name="Mehta T."/>
            <person name="Meldrim J."/>
            <person name="Meneus L."/>
            <person name="Mihai O."/>
            <person name="Mihalev A."/>
            <person name="Mihova T."/>
            <person name="Mittelman R."/>
            <person name="Mlenga V."/>
            <person name="Montmayeur A."/>
            <person name="Mulrain L."/>
            <person name="Navidi A."/>
            <person name="Naylor J."/>
            <person name="Negash T."/>
            <person name="Nguyen T."/>
            <person name="Nguyen N."/>
            <person name="Nicol R."/>
            <person name="Norbu C."/>
            <person name="Norbu N."/>
            <person name="Novod N."/>
            <person name="O'Neill B."/>
            <person name="Osman S."/>
            <person name="Markiewicz E."/>
            <person name="Oyono O.L."/>
            <person name="Patti C."/>
            <person name="Phunkhang P."/>
            <person name="Pierre F."/>
            <person name="Priest M."/>
            <person name="Raghuraman S."/>
            <person name="Rege F."/>
            <person name="Reyes R."/>
            <person name="Rise C."/>
            <person name="Rogov P."/>
            <person name="Ross K."/>
            <person name="Ryan E."/>
            <person name="Settipalli S."/>
            <person name="Shea T."/>
            <person name="Sherpa N."/>
            <person name="Shi L."/>
            <person name="Shih D."/>
            <person name="Sparrow T."/>
            <person name="Spaulding J."/>
            <person name="Stalker J."/>
            <person name="Stange-Thomann N."/>
            <person name="Stavropoulos S."/>
            <person name="Stone C."/>
            <person name="Strader C."/>
            <person name="Tesfaye S."/>
            <person name="Thomson T."/>
            <person name="Thoulutsang Y."/>
            <person name="Thoulutsang D."/>
            <person name="Topham K."/>
            <person name="Topping I."/>
            <person name="Tsamla T."/>
            <person name="Vassiliev H."/>
            <person name="Vo A."/>
            <person name="Wangchuk T."/>
            <person name="Wangdi T."/>
            <person name="Weiand M."/>
            <person name="Wilkinson J."/>
            <person name="Wilson A."/>
            <person name="Yadav S."/>
            <person name="Young G."/>
            <person name="Yu Q."/>
            <person name="Zembek L."/>
            <person name="Zhong D."/>
            <person name="Zimmer A."/>
            <person name="Zwirko Z."/>
            <person name="Jaffe D.B."/>
            <person name="Alvarez P."/>
            <person name="Brockman W."/>
            <person name="Butler J."/>
            <person name="Chin C."/>
            <person name="Gnerre S."/>
            <person name="MacCallum I."/>
            <person name="Graves J.A."/>
            <person name="Ponting C.P."/>
            <person name="Breen M."/>
            <person name="Samollow P.B."/>
            <person name="Lander E.S."/>
            <person name="Lindblad-Toh K."/>
        </authorList>
    </citation>
    <scope>NUCLEOTIDE SEQUENCE [LARGE SCALE GENOMIC DNA]</scope>
</reference>
<dbReference type="SMART" id="SM00273">
    <property type="entry name" value="ENTH"/>
    <property type="match status" value="1"/>
</dbReference>
<dbReference type="AlphaFoldDB" id="A0A5F8GIH8"/>
<keyword evidence="5 7" id="KW-0175">Coiled coil</keyword>
<dbReference type="GO" id="GO:0005737">
    <property type="term" value="C:cytoplasm"/>
    <property type="evidence" value="ECO:0007669"/>
    <property type="project" value="UniProtKB-SubCell"/>
</dbReference>
<dbReference type="InterPro" id="IPR011417">
    <property type="entry name" value="ANTH_dom"/>
</dbReference>
<feature type="coiled-coil region" evidence="7">
    <location>
        <begin position="299"/>
        <end position="459"/>
    </location>
</feature>
<evidence type="ECO:0000256" key="4">
    <source>
        <dbReference type="ARBA" id="ARBA00022583"/>
    </source>
</evidence>
<dbReference type="Pfam" id="PF01608">
    <property type="entry name" value="I_LWEQ"/>
    <property type="match status" value="1"/>
</dbReference>
<evidence type="ECO:0000259" key="10">
    <source>
        <dbReference type="PROSITE" id="PS50945"/>
    </source>
</evidence>
<sequence length="978" mass="109032">MNTIKNVPARVLSRRPGHSLEAEREQFDKTQAISISKAINTQEAPVKEKHARRIILGTHHEKGAFTFWSYAIGLPLPSSSILSWKFCHVLHKVLRDGHPNVLHDCQRYRSNIREIGDLWVSVENQACSFLAPFLSALHRLLSILNKASHSELARLPETGTPPTCFWHSSCPPGLPADTLQGHRDRFHEQFHSLRNFFRRASDMLYFKRLIQIPRLPEGPPNFLRASALAEHIKPVVVIPDEAPEDEEPENLIEISSGPPAGEPPVVADLFEQTFGPPNGTVKDDREEGPEGPLALLPCRNQAQRYITQLKGQVNGLEAELEEQRKQKQKALVDNEQLRDELEQLRKARLEQEKAQGLYQEAEKKASATEARYNKLKEKHSELINTHAELLRKNADTAKQLTVTQQSQEEVARVKEQLAFQMEQVKRESEMKLEDQSYQLEKLKRELEAKAGELVRVQETLSHKEQSGSELSSKLDAMHLEKESLSSTMRQRESELQSAQSLVEEKEAALIREQERSSREIGELQGKLAEKDAQHQGLQQRLLDEQLSVLQAAVTEAENTVKDAVSKLDDPLHLRCTSSPDYLVSRAQAALDALSALEKGHRKYVASMTDSSALVAALAQFSHLAADTIVNGSATSHLAPTDHADRLTDTCRDCGARSLEYLGLLKDRQSLDQADPSLMRGPLQGILQLGQELKPKSLDVRQEELGDLVDKEMAATSAAIENAVQRIEDMMNQARHESSGVKLEVNERWGPPALSVSSLALHQGAATQQEFYAKNSRWTEGLISASKAVGWGATQLVESADKVVLHTGKYEELIVCSHEIAASTAQLVAASKVKADKNSRNLSRLQECSRAVNEMAANVVASTKSGQEQIEDRDTMDFSGMSLIKLKKEEMETQVKVLELEKTLENERRRLGELRKRHYALAGVIDDGAEDEPLGRPVASPRKGILKKPPLAQKPSVGPKPDCQLEKEDGISQAQLMNS</sequence>
<dbReference type="Ensembl" id="ENSMODT00000063806.1">
    <property type="protein sequence ID" value="ENSMODP00000047335.1"/>
    <property type="gene ID" value="ENSMODG00000012341.4"/>
</dbReference>
<dbReference type="GO" id="GO:0005543">
    <property type="term" value="F:phospholipid binding"/>
    <property type="evidence" value="ECO:0007669"/>
    <property type="project" value="InterPro"/>
</dbReference>
<dbReference type="FunFam" id="1.20.5.1700:FF:000002">
    <property type="entry name" value="Huntingtin interacting protein 1"/>
    <property type="match status" value="1"/>
</dbReference>
<feature type="region of interest" description="Disordered" evidence="8">
    <location>
        <begin position="927"/>
        <end position="978"/>
    </location>
</feature>
<dbReference type="InterPro" id="IPR013809">
    <property type="entry name" value="ENTH"/>
</dbReference>
<dbReference type="GeneTree" id="ENSGT00940000153594"/>
<dbReference type="PANTHER" id="PTHR10407">
    <property type="entry name" value="HUNTINGTIN INTERACTING PROTEIN 1"/>
    <property type="match status" value="1"/>
</dbReference>
<feature type="coiled-coil region" evidence="7">
    <location>
        <begin position="880"/>
        <end position="916"/>
    </location>
</feature>
<feature type="coiled-coil region" evidence="7">
    <location>
        <begin position="488"/>
        <end position="540"/>
    </location>
</feature>
<dbReference type="Gene3D" id="1.20.1410.10">
    <property type="entry name" value="I/LWEQ domain"/>
    <property type="match status" value="2"/>
</dbReference>
<dbReference type="PROSITE" id="PS50945">
    <property type="entry name" value="I_LWEQ"/>
    <property type="match status" value="1"/>
</dbReference>
<dbReference type="Bgee" id="ENSMODG00000012341">
    <property type="expression patterns" value="Expressed in cerebellum and 18 other cell types or tissues"/>
</dbReference>
<organism evidence="11 12">
    <name type="scientific">Monodelphis domestica</name>
    <name type="common">Gray short-tailed opossum</name>
    <dbReference type="NCBI Taxonomy" id="13616"/>
    <lineage>
        <taxon>Eukaryota</taxon>
        <taxon>Metazoa</taxon>
        <taxon>Chordata</taxon>
        <taxon>Craniata</taxon>
        <taxon>Vertebrata</taxon>
        <taxon>Euteleostomi</taxon>
        <taxon>Mammalia</taxon>
        <taxon>Metatheria</taxon>
        <taxon>Didelphimorphia</taxon>
        <taxon>Didelphidae</taxon>
        <taxon>Monodelphis</taxon>
    </lineage>
</organism>
<evidence type="ECO:0000256" key="7">
    <source>
        <dbReference type="SAM" id="Coils"/>
    </source>
</evidence>
<feature type="domain" description="ENTH" evidence="9">
    <location>
        <begin position="23"/>
        <end position="151"/>
    </location>
</feature>
<keyword evidence="3" id="KW-0963">Cytoplasm</keyword>
<dbReference type="SUPFAM" id="SSF109885">
    <property type="entry name" value="I/LWEQ domain"/>
    <property type="match status" value="1"/>
</dbReference>
<dbReference type="FunFam" id="1.25.40.90:FF:000012">
    <property type="entry name" value="Huntingtin interacting protein 1-related"/>
    <property type="match status" value="1"/>
</dbReference>
<dbReference type="SUPFAM" id="SSF48464">
    <property type="entry name" value="ENTH/VHS domain"/>
    <property type="match status" value="1"/>
</dbReference>
<dbReference type="Gene3D" id="1.20.5.1700">
    <property type="match status" value="1"/>
</dbReference>
<dbReference type="PANTHER" id="PTHR10407:SF10">
    <property type="entry name" value="HUNTINGTIN-INTERACTING PROTEIN 1-RELATED PROTEIN"/>
    <property type="match status" value="1"/>
</dbReference>
<reference evidence="11" key="3">
    <citation type="submission" date="2025-09" db="UniProtKB">
        <authorList>
            <consortium name="Ensembl"/>
        </authorList>
    </citation>
    <scope>IDENTIFICATION</scope>
</reference>
<gene>
    <name evidence="11" type="primary">HIP1R</name>
</gene>
<dbReference type="GO" id="GO:0006897">
    <property type="term" value="P:endocytosis"/>
    <property type="evidence" value="ECO:0007669"/>
    <property type="project" value="UniProtKB-KW"/>
</dbReference>
<proteinExistence type="inferred from homology"/>
<keyword evidence="12" id="KW-1185">Reference proteome</keyword>
<keyword evidence="6" id="KW-0009">Actin-binding</keyword>
<evidence type="ECO:0000256" key="8">
    <source>
        <dbReference type="SAM" id="MobiDB-lite"/>
    </source>
</evidence>
<keyword evidence="4" id="KW-0254">Endocytosis</keyword>
<dbReference type="GO" id="GO:0030276">
    <property type="term" value="F:clathrin binding"/>
    <property type="evidence" value="ECO:0007669"/>
    <property type="project" value="InterPro"/>
</dbReference>
<dbReference type="PROSITE" id="PS50942">
    <property type="entry name" value="ENTH"/>
    <property type="match status" value="1"/>
</dbReference>
<dbReference type="Gene3D" id="1.25.40.90">
    <property type="match status" value="1"/>
</dbReference>
<reference evidence="11" key="2">
    <citation type="submission" date="2025-08" db="UniProtKB">
        <authorList>
            <consortium name="Ensembl"/>
        </authorList>
    </citation>
    <scope>IDENTIFICATION</scope>
</reference>
<evidence type="ECO:0000256" key="3">
    <source>
        <dbReference type="ARBA" id="ARBA00022490"/>
    </source>
</evidence>
<dbReference type="GO" id="GO:0003779">
    <property type="term" value="F:actin binding"/>
    <property type="evidence" value="ECO:0007669"/>
    <property type="project" value="UniProtKB-KW"/>
</dbReference>
<dbReference type="InterPro" id="IPR030224">
    <property type="entry name" value="Sla2_fam"/>
</dbReference>
<comment type="subcellular location">
    <subcellularLocation>
        <location evidence="1">Cytoplasm</location>
    </subcellularLocation>
</comment>
<dbReference type="InterPro" id="IPR035964">
    <property type="entry name" value="I/LWEQ_dom_sf"/>
</dbReference>
<dbReference type="InterPro" id="IPR008942">
    <property type="entry name" value="ENTH_VHS"/>
</dbReference>
<dbReference type="Gene3D" id="6.10.250.920">
    <property type="match status" value="1"/>
</dbReference>
<feature type="domain" description="I/LWEQ" evidence="10">
    <location>
        <begin position="696"/>
        <end position="921"/>
    </location>
</feature>
<dbReference type="Proteomes" id="UP000002280">
    <property type="component" value="Chromosome 3"/>
</dbReference>
<evidence type="ECO:0000259" key="9">
    <source>
        <dbReference type="PROSITE" id="PS50942"/>
    </source>
</evidence>
<dbReference type="Pfam" id="PF07651">
    <property type="entry name" value="ANTH"/>
    <property type="match status" value="2"/>
</dbReference>
<dbReference type="Pfam" id="PF16515">
    <property type="entry name" value="HIP1_clath_bdg"/>
    <property type="match status" value="1"/>
</dbReference>
<evidence type="ECO:0000256" key="1">
    <source>
        <dbReference type="ARBA" id="ARBA00004496"/>
    </source>
</evidence>
<dbReference type="InterPro" id="IPR032422">
    <property type="entry name" value="HIP1_clath-bd"/>
</dbReference>
<protein>
    <submittedName>
        <fullName evidence="11">Huntingtin interacting protein 1 related</fullName>
    </submittedName>
</protein>
<dbReference type="SMART" id="SM00307">
    <property type="entry name" value="ILWEQ"/>
    <property type="match status" value="1"/>
</dbReference>
<evidence type="ECO:0000313" key="11">
    <source>
        <dbReference type="Ensembl" id="ENSMODP00000047335.1"/>
    </source>
</evidence>
<evidence type="ECO:0000256" key="6">
    <source>
        <dbReference type="ARBA" id="ARBA00023203"/>
    </source>
</evidence>